<organism evidence="2 3">
    <name type="scientific">Chryseobacterium candidae</name>
    <dbReference type="NCBI Taxonomy" id="1978493"/>
    <lineage>
        <taxon>Bacteria</taxon>
        <taxon>Pseudomonadati</taxon>
        <taxon>Bacteroidota</taxon>
        <taxon>Flavobacteriia</taxon>
        <taxon>Flavobacteriales</taxon>
        <taxon>Weeksellaceae</taxon>
        <taxon>Chryseobacterium group</taxon>
        <taxon>Chryseobacterium</taxon>
    </lineage>
</organism>
<sequence length="107" mass="12236">MMRKIKFSPLGAKTFLISFLLGTLLLLLFWITKAEFLVIFGFYYVVIAAVVNLLIILYELMEYLSDISGKKRNGNSVLLLLLNVPVALIYLVLYFEFLSNLSDLSTF</sequence>
<keyword evidence="1" id="KW-1133">Transmembrane helix</keyword>
<gene>
    <name evidence="2" type="ORF">EK417_20865</name>
</gene>
<feature type="transmembrane region" description="Helical" evidence="1">
    <location>
        <begin position="12"/>
        <end position="31"/>
    </location>
</feature>
<dbReference type="Proteomes" id="UP000306038">
    <property type="component" value="Unassembled WGS sequence"/>
</dbReference>
<evidence type="ECO:0000256" key="1">
    <source>
        <dbReference type="SAM" id="Phobius"/>
    </source>
</evidence>
<keyword evidence="1" id="KW-0812">Transmembrane</keyword>
<keyword evidence="1" id="KW-0472">Membrane</keyword>
<feature type="transmembrane region" description="Helical" evidence="1">
    <location>
        <begin position="37"/>
        <end position="57"/>
    </location>
</feature>
<evidence type="ECO:0000313" key="2">
    <source>
        <dbReference type="EMBL" id="THV56130.1"/>
    </source>
</evidence>
<keyword evidence="3" id="KW-1185">Reference proteome</keyword>
<name>A0ABY2R1G3_9FLAO</name>
<comment type="caution">
    <text evidence="2">The sequence shown here is derived from an EMBL/GenBank/DDBJ whole genome shotgun (WGS) entry which is preliminary data.</text>
</comment>
<protein>
    <submittedName>
        <fullName evidence="2">Uncharacterized protein</fullName>
    </submittedName>
</protein>
<dbReference type="EMBL" id="SDLV01000061">
    <property type="protein sequence ID" value="THV56130.1"/>
    <property type="molecule type" value="Genomic_DNA"/>
</dbReference>
<dbReference type="RefSeq" id="WP_076596855.1">
    <property type="nucleotide sequence ID" value="NZ_SDLV01000061.1"/>
</dbReference>
<accession>A0ABY2R1G3</accession>
<proteinExistence type="predicted"/>
<feature type="transmembrane region" description="Helical" evidence="1">
    <location>
        <begin position="77"/>
        <end position="97"/>
    </location>
</feature>
<reference evidence="2 3" key="1">
    <citation type="submission" date="2019-01" db="EMBL/GenBank/DDBJ databases">
        <authorList>
            <person name="B I."/>
            <person name="Ch S."/>
            <person name="Ch V.R."/>
        </authorList>
    </citation>
    <scope>NUCLEOTIDE SEQUENCE [LARGE SCALE GENOMIC DNA]</scope>
    <source>
        <strain evidence="2 3">JC507</strain>
    </source>
</reference>
<evidence type="ECO:0000313" key="3">
    <source>
        <dbReference type="Proteomes" id="UP000306038"/>
    </source>
</evidence>